<proteinExistence type="predicted"/>
<reference evidence="2" key="1">
    <citation type="submission" date="2020-11" db="EMBL/GenBank/DDBJ databases">
        <title>Enhanced detection system for hospital associated transmission using whole genome sequencing surveillance.</title>
        <authorList>
            <person name="Harrison L.H."/>
            <person name="Van Tyne D."/>
            <person name="Marsh J.W."/>
            <person name="Griffith M.P."/>
            <person name="Snyder D.J."/>
            <person name="Cooper V.S."/>
            <person name="Mustapha M."/>
        </authorList>
    </citation>
    <scope>NUCLEOTIDE SEQUENCE</scope>
    <source>
        <strain evidence="2">STEN00091</strain>
    </source>
</reference>
<evidence type="ECO:0000259" key="1">
    <source>
        <dbReference type="Pfam" id="PF13827"/>
    </source>
</evidence>
<dbReference type="InterPro" id="IPR025240">
    <property type="entry name" value="DUF4189"/>
</dbReference>
<comment type="caution">
    <text evidence="2">The sequence shown here is derived from an EMBL/GenBank/DDBJ whole genome shotgun (WGS) entry which is preliminary data.</text>
</comment>
<dbReference type="RefSeq" id="WP_154263891.1">
    <property type="nucleotide sequence ID" value="NZ_CP040438.1"/>
</dbReference>
<evidence type="ECO:0000313" key="3">
    <source>
        <dbReference type="Proteomes" id="UP000625930"/>
    </source>
</evidence>
<protein>
    <submittedName>
        <fullName evidence="2">DUF4189 domain-containing protein</fullName>
    </submittedName>
</protein>
<dbReference type="AlphaFoldDB" id="A0A6B8J7Q5"/>
<gene>
    <name evidence="2" type="ORF">I5U67_03015</name>
</gene>
<evidence type="ECO:0000313" key="2">
    <source>
        <dbReference type="EMBL" id="MBH1651142.1"/>
    </source>
</evidence>
<dbReference type="Pfam" id="PF13827">
    <property type="entry name" value="DUF4189"/>
    <property type="match status" value="1"/>
</dbReference>
<dbReference type="Proteomes" id="UP000625930">
    <property type="component" value="Unassembled WGS sequence"/>
</dbReference>
<organism evidence="2 3">
    <name type="scientific">Stenotrophomonas maltophilia</name>
    <name type="common">Pseudomonas maltophilia</name>
    <name type="synonym">Xanthomonas maltophilia</name>
    <dbReference type="NCBI Taxonomy" id="40324"/>
    <lineage>
        <taxon>Bacteria</taxon>
        <taxon>Pseudomonadati</taxon>
        <taxon>Pseudomonadota</taxon>
        <taxon>Gammaproteobacteria</taxon>
        <taxon>Lysobacterales</taxon>
        <taxon>Lysobacteraceae</taxon>
        <taxon>Stenotrophomonas</taxon>
        <taxon>Stenotrophomonas maltophilia group</taxon>
    </lineage>
</organism>
<name>A0A6B8J7Q5_STEMA</name>
<dbReference type="EMBL" id="JADUNP010000004">
    <property type="protein sequence ID" value="MBH1651142.1"/>
    <property type="molecule type" value="Genomic_DNA"/>
</dbReference>
<sequence length="184" mass="19530">MLARLLLLCTLFLAALGLPHIAKAEGRCPPGSYPIGGQGVLGCAPIPGGGGGDAGLAPSIPTTRVKMGSEWVAFARSPNGTLLAWSVRQHKPKAAEKQALKTCKKRSGTQCEIIASFTERCAYALQHYDTGQFEVVFRSDNELALGTEVARQTCPNGCRPVHFTCGRPVNLYGRGPDPGPNWSP</sequence>
<accession>A0A6B8J7Q5</accession>
<feature type="domain" description="DUF4189" evidence="1">
    <location>
        <begin position="71"/>
        <end position="160"/>
    </location>
</feature>